<sequence>MGISNDSIQSAYFKSDYNYGSDSRSIKPKNAIAAFVNDVSTRMIKTFVYPGASFLKGDFINPERMEKAREQLLGIGGRSVTMETPDGDKIDGMHLRAKDFKALIDKYCDYQEEDNGDGTVNQFLTIKAEYCSVVKRQSFSDQSSFDYMQPNAEADQFIRQSIKALGIINFPSGELSLEPPVRGYRIELGNVRQDLKKIEERSEGSHPTALICPGSGMSYAAYKGLAASYLLRGIDVMMVDVRGYGKSGGSPTAYKTKLDVETAYQYLSRELGIKNEDMIVHGHCLGGGPASDLAARRKGVNLILDRTFAEYREVARERFPIIKKLVHHILPSIVDYNNAANLNRVQGHIGIVMAIHDTVIHSSQIMKLIDNLPYTRKGQEIKLMDFNGEHTGSWTDDAVTSRQFNQFLEKTGLRQRVF</sequence>
<evidence type="ECO:0000313" key="2">
    <source>
        <dbReference type="EMBL" id="CUI15778.1"/>
    </source>
</evidence>
<dbReference type="InterPro" id="IPR029058">
    <property type="entry name" value="AB_hydrolase_fold"/>
</dbReference>
<dbReference type="InterPro" id="IPR022742">
    <property type="entry name" value="Hydrolase_4"/>
</dbReference>
<organism evidence="2 3">
    <name type="scientific">Candidatus Protochlamydia naegleriophila</name>
    <dbReference type="NCBI Taxonomy" id="389348"/>
    <lineage>
        <taxon>Bacteria</taxon>
        <taxon>Pseudomonadati</taxon>
        <taxon>Chlamydiota</taxon>
        <taxon>Chlamydiia</taxon>
        <taxon>Parachlamydiales</taxon>
        <taxon>Parachlamydiaceae</taxon>
        <taxon>Candidatus Protochlamydia</taxon>
    </lineage>
</organism>
<feature type="domain" description="Serine aminopeptidase S33" evidence="1">
    <location>
        <begin position="210"/>
        <end position="330"/>
    </location>
</feature>
<dbReference type="EMBL" id="LN879502">
    <property type="protein sequence ID" value="CUI15778.1"/>
    <property type="molecule type" value="Genomic_DNA"/>
</dbReference>
<reference evidence="3" key="1">
    <citation type="submission" date="2015-09" db="EMBL/GenBank/DDBJ databases">
        <authorList>
            <person name="Bertelli C."/>
        </authorList>
    </citation>
    <scope>NUCLEOTIDE SEQUENCE [LARGE SCALE GENOMIC DNA]</scope>
    <source>
        <strain evidence="3">KNic</strain>
    </source>
</reference>
<name>A0A0U5JAS7_9BACT</name>
<evidence type="ECO:0000259" key="1">
    <source>
        <dbReference type="Pfam" id="PF12146"/>
    </source>
</evidence>
<gene>
    <name evidence="2" type="ORF">PNK_0140</name>
</gene>
<dbReference type="Pfam" id="PF12146">
    <property type="entry name" value="Hydrolase_4"/>
    <property type="match status" value="1"/>
</dbReference>
<dbReference type="Gene3D" id="3.40.50.1820">
    <property type="entry name" value="alpha/beta hydrolase"/>
    <property type="match status" value="1"/>
</dbReference>
<keyword evidence="3" id="KW-1185">Reference proteome</keyword>
<dbReference type="PANTHER" id="PTHR12277:SF79">
    <property type="entry name" value="XAA-PRO DIPEPTIDYL-PEPTIDASE-RELATED"/>
    <property type="match status" value="1"/>
</dbReference>
<dbReference type="RefSeq" id="WP_059059666.1">
    <property type="nucleotide sequence ID" value="NZ_LN879502.1"/>
</dbReference>
<accession>A0A0U5JAS7</accession>
<dbReference type="AlphaFoldDB" id="A0A0U5JAS7"/>
<dbReference type="STRING" id="389348.PNK_0140"/>
<dbReference type="PATRIC" id="fig|389348.3.peg.162"/>
<dbReference type="Proteomes" id="UP000069902">
    <property type="component" value="Chromosome cPNK"/>
</dbReference>
<proteinExistence type="predicted"/>
<protein>
    <recommendedName>
        <fullName evidence="1">Serine aminopeptidase S33 domain-containing protein</fullName>
    </recommendedName>
</protein>
<dbReference type="SUPFAM" id="SSF53474">
    <property type="entry name" value="alpha/beta-Hydrolases"/>
    <property type="match status" value="1"/>
</dbReference>
<evidence type="ECO:0000313" key="3">
    <source>
        <dbReference type="Proteomes" id="UP000069902"/>
    </source>
</evidence>
<dbReference type="InParanoid" id="A0A0U5JAS7"/>
<dbReference type="KEGG" id="pnl:PNK_0140"/>
<dbReference type="PANTHER" id="PTHR12277">
    <property type="entry name" value="ALPHA/BETA HYDROLASE DOMAIN-CONTAINING PROTEIN"/>
    <property type="match status" value="1"/>
</dbReference>